<evidence type="ECO:0000259" key="1">
    <source>
        <dbReference type="Pfam" id="PF10354"/>
    </source>
</evidence>
<dbReference type="OrthoDB" id="273345at2759"/>
<evidence type="ECO:0000313" key="3">
    <source>
        <dbReference type="Proteomes" id="UP001165190"/>
    </source>
</evidence>
<dbReference type="InterPro" id="IPR019446">
    <property type="entry name" value="BMT5-like"/>
</dbReference>
<dbReference type="PANTHER" id="PTHR11538:SF70">
    <property type="entry name" value="25S RRNA (URIDINE-N(3))-METHYLTRANSFERASE BMT5-LIKE DOMAIN-CONTAINING PROTEIN"/>
    <property type="match status" value="1"/>
</dbReference>
<proteinExistence type="predicted"/>
<gene>
    <name evidence="2" type="ORF">HRI_004828400</name>
</gene>
<dbReference type="SUPFAM" id="SSF53335">
    <property type="entry name" value="S-adenosyl-L-methionine-dependent methyltransferases"/>
    <property type="match status" value="1"/>
</dbReference>
<dbReference type="AlphaFoldDB" id="A0A9W7MSV8"/>
<dbReference type="GO" id="GO:0005737">
    <property type="term" value="C:cytoplasm"/>
    <property type="evidence" value="ECO:0007669"/>
    <property type="project" value="TreeGrafter"/>
</dbReference>
<sequence>MGRIISFIQKLLSFFPFFNPIKTCSSPQSEKDSSFRFHQNVDTTCIDILEETMQNPAAWVLNMENLEERQLARAPERWIRHYCSSHRMLLVGEGDFSFSASLARAFGSATNMVATSLNTTEFLFSNYKKAMENMNELKTRGSVVLHGIDATEMANHCYLGAIKFDRIIYNFPHAGFRSDEPVKSHKRRNRSLILLFFKNAKEMVKDNGEIHVTHKSNRFFLDWNLQGLAAAVGLRLIQELPFKLSDFPGYRTKYGFGGDKNFNCHPSKTYKFGLF</sequence>
<dbReference type="GO" id="GO:0070475">
    <property type="term" value="P:rRNA base methylation"/>
    <property type="evidence" value="ECO:0007669"/>
    <property type="project" value="InterPro"/>
</dbReference>
<protein>
    <recommendedName>
        <fullName evidence="1">25S rRNA (uridine-N(3))-methyltransferase BMT5-like domain-containing protein</fullName>
    </recommendedName>
</protein>
<dbReference type="GO" id="GO:0070042">
    <property type="term" value="F:rRNA (uridine-N3-)-methyltransferase activity"/>
    <property type="evidence" value="ECO:0007669"/>
    <property type="project" value="InterPro"/>
</dbReference>
<dbReference type="InterPro" id="IPR029063">
    <property type="entry name" value="SAM-dependent_MTases_sf"/>
</dbReference>
<reference evidence="2" key="1">
    <citation type="submission" date="2023-05" db="EMBL/GenBank/DDBJ databases">
        <title>Genome and transcriptome analyses reveal genes involved in the formation of fine ridges on petal epidermal cells in Hibiscus trionum.</title>
        <authorList>
            <person name="Koshimizu S."/>
            <person name="Masuda S."/>
            <person name="Ishii T."/>
            <person name="Shirasu K."/>
            <person name="Hoshino A."/>
            <person name="Arita M."/>
        </authorList>
    </citation>
    <scope>NUCLEOTIDE SEQUENCE</scope>
    <source>
        <strain evidence="2">Hamamatsu line</strain>
    </source>
</reference>
<dbReference type="Proteomes" id="UP001165190">
    <property type="component" value="Unassembled WGS sequence"/>
</dbReference>
<feature type="domain" description="25S rRNA (uridine-N(3))-methyltransferase BMT5-like" evidence="1">
    <location>
        <begin position="89"/>
        <end position="253"/>
    </location>
</feature>
<organism evidence="2 3">
    <name type="scientific">Hibiscus trionum</name>
    <name type="common">Flower of an hour</name>
    <dbReference type="NCBI Taxonomy" id="183268"/>
    <lineage>
        <taxon>Eukaryota</taxon>
        <taxon>Viridiplantae</taxon>
        <taxon>Streptophyta</taxon>
        <taxon>Embryophyta</taxon>
        <taxon>Tracheophyta</taxon>
        <taxon>Spermatophyta</taxon>
        <taxon>Magnoliopsida</taxon>
        <taxon>eudicotyledons</taxon>
        <taxon>Gunneridae</taxon>
        <taxon>Pentapetalae</taxon>
        <taxon>rosids</taxon>
        <taxon>malvids</taxon>
        <taxon>Malvales</taxon>
        <taxon>Malvaceae</taxon>
        <taxon>Malvoideae</taxon>
        <taxon>Hibiscus</taxon>
    </lineage>
</organism>
<comment type="caution">
    <text evidence="2">The sequence shown here is derived from an EMBL/GenBank/DDBJ whole genome shotgun (WGS) entry which is preliminary data.</text>
</comment>
<dbReference type="Pfam" id="PF10354">
    <property type="entry name" value="BMT5-like"/>
    <property type="match status" value="1"/>
</dbReference>
<keyword evidence="3" id="KW-1185">Reference proteome</keyword>
<name>A0A9W7MSV8_HIBTR</name>
<evidence type="ECO:0000313" key="2">
    <source>
        <dbReference type="EMBL" id="GMJ11592.1"/>
    </source>
</evidence>
<dbReference type="EMBL" id="BSYR01000061">
    <property type="protein sequence ID" value="GMJ11592.1"/>
    <property type="molecule type" value="Genomic_DNA"/>
</dbReference>
<accession>A0A9W7MSV8</accession>
<dbReference type="PANTHER" id="PTHR11538">
    <property type="entry name" value="PHENYLALANYL-TRNA SYNTHETASE"/>
    <property type="match status" value="1"/>
</dbReference>